<dbReference type="Proteomes" id="UP001143856">
    <property type="component" value="Unassembled WGS sequence"/>
</dbReference>
<comment type="caution">
    <text evidence="1">The sequence shown here is derived from an EMBL/GenBank/DDBJ whole genome shotgun (WGS) entry which is preliminary data.</text>
</comment>
<sequence>MTDQVAGSSLPQTRDFDHQQHHQHEQQQQQRRHTHLHFRDEQSSHHRSHQHLHHARSQRNRRLHDRDVPDDNEDIISDIASDIVVVVQTISVLQVTDFAGSTIIRTLPHDYPTPPVVTGSQPVSTIAGDTEKPSPTDLQYATSIGGGSSSSSRSSGSSSDDGNGDANPSSSSSSSIEDPTVIPSGSSMPTSFPTLSYAPITSTPLSATPVFPSFSGLSNSTLPPLAHSNSSAPGNSSVSLHSFTSEGNFSILGSATGTRSGTSRPSSSVTHSVFGTSTSQSPSVTYTYFTSTAKPDATPANGGTEIGTPADITYGDGPASTAARGGNRTGR</sequence>
<evidence type="ECO:0000313" key="2">
    <source>
        <dbReference type="Proteomes" id="UP001143856"/>
    </source>
</evidence>
<evidence type="ECO:0000313" key="1">
    <source>
        <dbReference type="EMBL" id="KAJ2977457.1"/>
    </source>
</evidence>
<name>A0ACC1NDV6_9PEZI</name>
<dbReference type="EMBL" id="JAPDGR010002138">
    <property type="protein sequence ID" value="KAJ2977457.1"/>
    <property type="molecule type" value="Genomic_DNA"/>
</dbReference>
<protein>
    <submittedName>
        <fullName evidence="1">Uncharacterized protein</fullName>
    </submittedName>
</protein>
<organism evidence="1 2">
    <name type="scientific">Xylaria curta</name>
    <dbReference type="NCBI Taxonomy" id="42375"/>
    <lineage>
        <taxon>Eukaryota</taxon>
        <taxon>Fungi</taxon>
        <taxon>Dikarya</taxon>
        <taxon>Ascomycota</taxon>
        <taxon>Pezizomycotina</taxon>
        <taxon>Sordariomycetes</taxon>
        <taxon>Xylariomycetidae</taxon>
        <taxon>Xylariales</taxon>
        <taxon>Xylariaceae</taxon>
        <taxon>Xylaria</taxon>
    </lineage>
</organism>
<proteinExistence type="predicted"/>
<reference evidence="1" key="1">
    <citation type="submission" date="2022-10" db="EMBL/GenBank/DDBJ databases">
        <title>Genome Sequence of Xylaria curta.</title>
        <authorList>
            <person name="Buettner E."/>
        </authorList>
    </citation>
    <scope>NUCLEOTIDE SEQUENCE</scope>
    <source>
        <strain evidence="1">Babe10</strain>
    </source>
</reference>
<keyword evidence="2" id="KW-1185">Reference proteome</keyword>
<accession>A0ACC1NDV6</accession>
<gene>
    <name evidence="1" type="ORF">NUW58_g7807</name>
</gene>